<organism evidence="1 2">
    <name type="scientific">Shewanella fodinae</name>
    <dbReference type="NCBI Taxonomy" id="552357"/>
    <lineage>
        <taxon>Bacteria</taxon>
        <taxon>Pseudomonadati</taxon>
        <taxon>Pseudomonadota</taxon>
        <taxon>Gammaproteobacteria</taxon>
        <taxon>Alteromonadales</taxon>
        <taxon>Shewanellaceae</taxon>
        <taxon>Shewanella</taxon>
    </lineage>
</organism>
<evidence type="ECO:0000313" key="1">
    <source>
        <dbReference type="EMBL" id="TCN81058.1"/>
    </source>
</evidence>
<name>A0A4R2F7V6_9GAMM</name>
<dbReference type="EMBL" id="SLWF01000027">
    <property type="protein sequence ID" value="TCN81058.1"/>
    <property type="molecule type" value="Genomic_DNA"/>
</dbReference>
<proteinExistence type="predicted"/>
<reference evidence="1 2" key="1">
    <citation type="submission" date="2019-03" db="EMBL/GenBank/DDBJ databases">
        <title>Freshwater and sediment microbial communities from various areas in North America, analyzing microbe dynamics in response to fracking.</title>
        <authorList>
            <person name="Lamendella R."/>
        </authorList>
    </citation>
    <scope>NUCLEOTIDE SEQUENCE [LARGE SCALE GENOMIC DNA]</scope>
    <source>
        <strain evidence="1 2">74A</strain>
    </source>
</reference>
<dbReference type="Proteomes" id="UP000294832">
    <property type="component" value="Unassembled WGS sequence"/>
</dbReference>
<sequence length="75" mass="8328">MNLNFSGGRLILNSRELQVRLQSSPVVMTVLAEDIRLLASARLLLADAGAVRWQLSLDNDTQLQQLAEFYGVTPE</sequence>
<dbReference type="OrthoDB" id="6271555at2"/>
<accession>A0A4R2F7V6</accession>
<protein>
    <submittedName>
        <fullName evidence="1">Uncharacterized protein DUF3389</fullName>
    </submittedName>
</protein>
<dbReference type="RefSeq" id="WP_133039963.1">
    <property type="nucleotide sequence ID" value="NZ_BMXW01000011.1"/>
</dbReference>
<keyword evidence="2" id="KW-1185">Reference proteome</keyword>
<dbReference type="AlphaFoldDB" id="A0A4R2F7V6"/>
<dbReference type="InterPro" id="IPR021811">
    <property type="entry name" value="DUF3389"/>
</dbReference>
<dbReference type="Pfam" id="PF11869">
    <property type="entry name" value="DUF3389"/>
    <property type="match status" value="1"/>
</dbReference>
<comment type="caution">
    <text evidence="1">The sequence shown here is derived from an EMBL/GenBank/DDBJ whole genome shotgun (WGS) entry which is preliminary data.</text>
</comment>
<gene>
    <name evidence="1" type="ORF">EDC91_12727</name>
</gene>
<evidence type="ECO:0000313" key="2">
    <source>
        <dbReference type="Proteomes" id="UP000294832"/>
    </source>
</evidence>